<gene>
    <name evidence="2" type="ORF">H7B90_10965</name>
</gene>
<organism evidence="2 3">
    <name type="scientific">Cohnella xylanilytica</name>
    <dbReference type="NCBI Taxonomy" id="557555"/>
    <lineage>
        <taxon>Bacteria</taxon>
        <taxon>Bacillati</taxon>
        <taxon>Bacillota</taxon>
        <taxon>Bacilli</taxon>
        <taxon>Bacillales</taxon>
        <taxon>Paenibacillaceae</taxon>
        <taxon>Cohnella</taxon>
    </lineage>
</organism>
<dbReference type="AlphaFoldDB" id="A0A841TY65"/>
<feature type="transmembrane region" description="Helical" evidence="1">
    <location>
        <begin position="78"/>
        <end position="101"/>
    </location>
</feature>
<evidence type="ECO:0000256" key="1">
    <source>
        <dbReference type="SAM" id="Phobius"/>
    </source>
</evidence>
<dbReference type="EMBL" id="JACJVR010000042">
    <property type="protein sequence ID" value="MBB6691918.1"/>
    <property type="molecule type" value="Genomic_DNA"/>
</dbReference>
<sequence>MNKESKMTVVSRLFRIASIAAMLSGILFVVIQTIHPLDILSSVNTDRWALVHFLGIAMCFIGLLGMTGIYARQAAESGWLGLIGYLTLSLFYSLTMAFQFVEALISPTLVTESPKLEESILAIAGGSSGEYFGTLEITYMLTGILYLLGGLLFGIASFRARILSRGAAGLLALGTLLPLPLSSLVHHPYDRFLAVPVGLAQVWLGYSLWRSLSRESKEDVSDLQSAGKKVLG</sequence>
<keyword evidence="1" id="KW-0812">Transmembrane</keyword>
<reference evidence="2 3" key="1">
    <citation type="submission" date="2020-08" db="EMBL/GenBank/DDBJ databases">
        <title>Cohnella phylogeny.</title>
        <authorList>
            <person name="Dunlap C."/>
        </authorList>
    </citation>
    <scope>NUCLEOTIDE SEQUENCE [LARGE SCALE GENOMIC DNA]</scope>
    <source>
        <strain evidence="2 3">DSM 25239</strain>
    </source>
</reference>
<evidence type="ECO:0000313" key="3">
    <source>
        <dbReference type="Proteomes" id="UP000553776"/>
    </source>
</evidence>
<dbReference type="Proteomes" id="UP000553776">
    <property type="component" value="Unassembled WGS sequence"/>
</dbReference>
<feature type="transmembrane region" description="Helical" evidence="1">
    <location>
        <begin position="12"/>
        <end position="31"/>
    </location>
</feature>
<accession>A0A841TY65</accession>
<feature type="transmembrane region" description="Helical" evidence="1">
    <location>
        <begin position="51"/>
        <end position="71"/>
    </location>
</feature>
<keyword evidence="1" id="KW-0472">Membrane</keyword>
<evidence type="ECO:0000313" key="2">
    <source>
        <dbReference type="EMBL" id="MBB6691918.1"/>
    </source>
</evidence>
<comment type="caution">
    <text evidence="2">The sequence shown here is derived from an EMBL/GenBank/DDBJ whole genome shotgun (WGS) entry which is preliminary data.</text>
</comment>
<proteinExistence type="predicted"/>
<keyword evidence="3" id="KW-1185">Reference proteome</keyword>
<protein>
    <submittedName>
        <fullName evidence="2">Uncharacterized protein</fullName>
    </submittedName>
</protein>
<keyword evidence="1" id="KW-1133">Transmembrane helix</keyword>
<feature type="transmembrane region" description="Helical" evidence="1">
    <location>
        <begin position="137"/>
        <end position="156"/>
    </location>
</feature>
<dbReference type="RefSeq" id="WP_185135913.1">
    <property type="nucleotide sequence ID" value="NZ_JACJVR010000042.1"/>
</dbReference>
<feature type="transmembrane region" description="Helical" evidence="1">
    <location>
        <begin position="168"/>
        <end position="186"/>
    </location>
</feature>
<name>A0A841TY65_9BACL</name>